<dbReference type="FunFam" id="1.10.10.580:FF:000002">
    <property type="entry name" value="Sister chromatid cohesion 1 protein 4"/>
    <property type="match status" value="1"/>
</dbReference>
<keyword evidence="4" id="KW-0498">Mitosis</keyword>
<comment type="subcellular location">
    <subcellularLocation>
        <location evidence="1">Nucleus</location>
    </subcellularLocation>
</comment>
<feature type="region of interest" description="Disordered" evidence="8">
    <location>
        <begin position="1079"/>
        <end position="1099"/>
    </location>
</feature>
<comment type="caution">
    <text evidence="11">The sequence shown here is derived from an EMBL/GenBank/DDBJ whole genome shotgun (WGS) entry which is preliminary data.</text>
</comment>
<dbReference type="PANTHER" id="PTHR12585">
    <property type="entry name" value="SCC1 / RAD21 FAMILY MEMBER"/>
    <property type="match status" value="1"/>
</dbReference>
<dbReference type="InterPro" id="IPR023093">
    <property type="entry name" value="ScpA-like_C"/>
</dbReference>
<dbReference type="Gene3D" id="1.10.10.580">
    <property type="entry name" value="Structural maintenance of chromosome 1. Chain E"/>
    <property type="match status" value="1"/>
</dbReference>
<gene>
    <name evidence="11" type="ORF">MtrunA17_Chr7g0249681</name>
</gene>
<dbReference type="OrthoDB" id="10071381at2759"/>
<feature type="compositionally biased region" description="Polar residues" evidence="8">
    <location>
        <begin position="882"/>
        <end position="891"/>
    </location>
</feature>
<keyword evidence="3" id="KW-0132">Cell division</keyword>
<dbReference type="InterPro" id="IPR006910">
    <property type="entry name" value="Rad21_Rec8_N"/>
</dbReference>
<evidence type="ECO:0000256" key="2">
    <source>
        <dbReference type="ARBA" id="ARBA00009870"/>
    </source>
</evidence>
<dbReference type="Gramene" id="rna41698">
    <property type="protein sequence ID" value="RHN47139.1"/>
    <property type="gene ID" value="gene41698"/>
</dbReference>
<keyword evidence="6" id="KW-0539">Nucleus</keyword>
<dbReference type="InterPro" id="IPR006909">
    <property type="entry name" value="Rad21/Rec8_C_eu"/>
</dbReference>
<evidence type="ECO:0000256" key="1">
    <source>
        <dbReference type="ARBA" id="ARBA00004123"/>
    </source>
</evidence>
<evidence type="ECO:0000259" key="9">
    <source>
        <dbReference type="Pfam" id="PF04824"/>
    </source>
</evidence>
<protein>
    <submittedName>
        <fullName evidence="11">Putative rad21/Rec8-like protein</fullName>
    </submittedName>
</protein>
<evidence type="ECO:0000259" key="10">
    <source>
        <dbReference type="Pfam" id="PF04825"/>
    </source>
</evidence>
<evidence type="ECO:0000256" key="6">
    <source>
        <dbReference type="ARBA" id="ARBA00023242"/>
    </source>
</evidence>
<organism evidence="11 12">
    <name type="scientific">Medicago truncatula</name>
    <name type="common">Barrel medic</name>
    <name type="synonym">Medicago tribuloides</name>
    <dbReference type="NCBI Taxonomy" id="3880"/>
    <lineage>
        <taxon>Eukaryota</taxon>
        <taxon>Viridiplantae</taxon>
        <taxon>Streptophyta</taxon>
        <taxon>Embryophyta</taxon>
        <taxon>Tracheophyta</taxon>
        <taxon>Spermatophyta</taxon>
        <taxon>Magnoliopsida</taxon>
        <taxon>eudicotyledons</taxon>
        <taxon>Gunneridae</taxon>
        <taxon>Pentapetalae</taxon>
        <taxon>rosids</taxon>
        <taxon>fabids</taxon>
        <taxon>Fabales</taxon>
        <taxon>Fabaceae</taxon>
        <taxon>Papilionoideae</taxon>
        <taxon>50 kb inversion clade</taxon>
        <taxon>NPAAA clade</taxon>
        <taxon>Hologalegina</taxon>
        <taxon>IRL clade</taxon>
        <taxon>Trifolieae</taxon>
        <taxon>Medicago</taxon>
    </lineage>
</organism>
<sequence>MFYSQFILAKKGPLGTIWIAAHLERKLRKNQVADTDIGVSVDSILFPEVPIALRLSSHLLLGVVRIYSRKVNYLFDDCSEALLKVKQAFRSAAVDLPPEESTAPYNSITLPETFDLDDFELPDSDIFQGNYVDRHVSSKEQITLQDTLEGMVYKTSQFGLDERFGDGDASQIGLDLDEVMLIDKDVTLEHNDFSANPQLSHQEDEKKEEDMLIDNEATLEHEDFSANPQVSHLEDEMKEVGGASDRMQVEDSGSKIDLIDGLPTTAEFHEYAQGPSTPGLQEPNLFGTQADQVINEANFHNSADLLSMETTQNESSAHQTENDVIGCSLQNNEKHVGVDLHHEASDCVLAEVDDKREEPEHFKRTDQEHEASDCVLAEVDDKREEPEHLKRTEQENLILNDHCLASVPLMESSNKDHTTTMLPECASGLVDASGILEKVENLHDGVLMDTEPVIAASNETVNVFSGGVGINDTIVSPSCSHVTSEQDGLSCKLLPNVDGSHGYEFDGHLVDDNTLTKHEVSNSSEISRNEERPCVVDEAQVSNIVSSLESSGRPEVVDVEAQASRELKEAVVLNHVSHEAEQPTESYLRPCTSHINHHSQLSIEGENCHAMDVSDPALGNHDTVEPSACEGMLDLEQSGMQAGSQMISNKTGSLNESTASDIPEPEKMLSAYQHDNEMNHLLLESTPGNQGISEGNTNAAGVTSISGKKRSYTESTLTMQSMDLVESYGGAQSKRTAESIPDDDDLLSSILVGRKSSAFKIKPSPAAREKPSTKRLRSTPRTSTVKRKVLMDDMMVLHGDTIRQQLTSTEDIRRVRKKAPCTRDEILMIQRQFLEDQIFHKPIFTDVSADLTILQNETLDLSRIKVCHNGLDSLSLEKGNDQESYSKTNAKTHGVEEHNEPMAVQPQENAEESYSKTNAETHGVEAHNEPMAVQPQEDAEESFSKTNAEIHAVEAHNEPMAVQPQEDAEVSYSKTNAEIHGVEAHSEPMTVQPQEDAGESYSKTNAETHGVEAHNEPMAVQPQEDAEESYSKTNAETHGVEAHNEPIAVQPQEDAEESFSKTNAEIHGVEAHNEPTAIQPQEDAEAQPSEIPVPSECHQSEVDFGSHNNIEAHGHTNIISDVRELGCSQTAEMNNAGINFEISSAENYSFVPGHETLSLTEVFENELCRPNFFDASLPLMDKTDDLVGSIHTDMLSIPTSQKMDSSPMLENEFAEDQHDRNNAGATEIAENAMEIRTQVETDSLEADHLYASMATGSKEANEYTDNQVFYNGDLPVEENGNNMLGGLNEDQIISPGLGCDDKDAKSGGLFSENVEVDCLHSAALINESSLNDEENPVCQEAALQNTMYPDVSAIRSPFADQTDENNMGGIDTGFLNVGDDEIIEDDDDDAGGFASGAEGTHLENSGWSSRTRAVAKYLQTLFDKEELHGRQNLHLDNILAGKTRKEASRMFFETLVLKTRDYVHVEQAKPFANINLQPRKKLMKTNF</sequence>
<feature type="domain" description="Rad21/Rec8-like protein N-terminal" evidence="10">
    <location>
        <begin position="1"/>
        <end position="101"/>
    </location>
</feature>
<dbReference type="CDD" id="cd21793">
    <property type="entry name" value="Rad21_Rec8_M_AtSYN1-like"/>
    <property type="match status" value="1"/>
</dbReference>
<dbReference type="Pfam" id="PF04824">
    <property type="entry name" value="Rad21_Rec8"/>
    <property type="match status" value="1"/>
</dbReference>
<comment type="similarity">
    <text evidence="2">Belongs to the rad21 family.</text>
</comment>
<feature type="domain" description="Rad21/Rec8-like protein C-terminal eukaryotic" evidence="9">
    <location>
        <begin position="1430"/>
        <end position="1481"/>
    </location>
</feature>
<feature type="region of interest" description="Disordered" evidence="8">
    <location>
        <begin position="875"/>
        <end position="918"/>
    </location>
</feature>
<feature type="region of interest" description="Disordered" evidence="8">
    <location>
        <begin position="762"/>
        <end position="783"/>
    </location>
</feature>
<dbReference type="Pfam" id="PF04825">
    <property type="entry name" value="Rad21_Rec8_N"/>
    <property type="match status" value="1"/>
</dbReference>
<accession>A0A396H1B4</accession>
<dbReference type="Proteomes" id="UP000265566">
    <property type="component" value="Chromosome 7"/>
</dbReference>
<feature type="compositionally biased region" description="Basic residues" evidence="8">
    <location>
        <begin position="773"/>
        <end position="783"/>
    </location>
</feature>
<comment type="subunit">
    <text evidence="7">Component of the cohesin complex.</text>
</comment>
<dbReference type="PANTHER" id="PTHR12585:SF69">
    <property type="entry name" value="FI11703P"/>
    <property type="match status" value="1"/>
</dbReference>
<reference evidence="12" key="1">
    <citation type="journal article" date="2018" name="Nat. Plants">
        <title>Whole-genome landscape of Medicago truncatula symbiotic genes.</title>
        <authorList>
            <person name="Pecrix Y."/>
            <person name="Staton S.E."/>
            <person name="Sallet E."/>
            <person name="Lelandais-Briere C."/>
            <person name="Moreau S."/>
            <person name="Carrere S."/>
            <person name="Blein T."/>
            <person name="Jardinaud M.F."/>
            <person name="Latrasse D."/>
            <person name="Zouine M."/>
            <person name="Zahm M."/>
            <person name="Kreplak J."/>
            <person name="Mayjonade B."/>
            <person name="Satge C."/>
            <person name="Perez M."/>
            <person name="Cauet S."/>
            <person name="Marande W."/>
            <person name="Chantry-Darmon C."/>
            <person name="Lopez-Roques C."/>
            <person name="Bouchez O."/>
            <person name="Berard A."/>
            <person name="Debelle F."/>
            <person name="Munos S."/>
            <person name="Bendahmane A."/>
            <person name="Berges H."/>
            <person name="Niebel A."/>
            <person name="Buitink J."/>
            <person name="Frugier F."/>
            <person name="Benhamed M."/>
            <person name="Crespi M."/>
            <person name="Gouzy J."/>
            <person name="Gamas P."/>
        </authorList>
    </citation>
    <scope>NUCLEOTIDE SEQUENCE [LARGE SCALE GENOMIC DNA]</scope>
    <source>
        <strain evidence="12">cv. Jemalong A17</strain>
    </source>
</reference>
<evidence type="ECO:0000256" key="7">
    <source>
        <dbReference type="ARBA" id="ARBA00064543"/>
    </source>
</evidence>
<dbReference type="GO" id="GO:0005634">
    <property type="term" value="C:nucleus"/>
    <property type="evidence" value="ECO:0007669"/>
    <property type="project" value="UniProtKB-SubCell"/>
</dbReference>
<evidence type="ECO:0000256" key="4">
    <source>
        <dbReference type="ARBA" id="ARBA00022776"/>
    </source>
</evidence>
<keyword evidence="5" id="KW-0159">Chromosome partition</keyword>
<proteinExistence type="inferred from homology"/>
<dbReference type="EMBL" id="PSQE01000007">
    <property type="protein sequence ID" value="RHN47139.1"/>
    <property type="molecule type" value="Genomic_DNA"/>
</dbReference>
<dbReference type="InterPro" id="IPR036390">
    <property type="entry name" value="WH_DNA-bd_sf"/>
</dbReference>
<dbReference type="GO" id="GO:0007059">
    <property type="term" value="P:chromosome segregation"/>
    <property type="evidence" value="ECO:0007669"/>
    <property type="project" value="UniProtKB-KW"/>
</dbReference>
<dbReference type="GO" id="GO:0007062">
    <property type="term" value="P:sister chromatid cohesion"/>
    <property type="evidence" value="ECO:0007669"/>
    <property type="project" value="InterPro"/>
</dbReference>
<dbReference type="OMA" id="HNEPMAV"/>
<dbReference type="GO" id="GO:0051301">
    <property type="term" value="P:cell division"/>
    <property type="evidence" value="ECO:0007669"/>
    <property type="project" value="UniProtKB-KW"/>
</dbReference>
<name>A0A396H1B4_MEDTR</name>
<evidence type="ECO:0000256" key="8">
    <source>
        <dbReference type="SAM" id="MobiDB-lite"/>
    </source>
</evidence>
<evidence type="ECO:0000313" key="12">
    <source>
        <dbReference type="Proteomes" id="UP000265566"/>
    </source>
</evidence>
<dbReference type="GO" id="GO:0008278">
    <property type="term" value="C:cohesin complex"/>
    <property type="evidence" value="ECO:0007669"/>
    <property type="project" value="InterPro"/>
</dbReference>
<dbReference type="SUPFAM" id="SSF46785">
    <property type="entry name" value="Winged helix' DNA-binding domain"/>
    <property type="match status" value="1"/>
</dbReference>
<keyword evidence="4" id="KW-0131">Cell cycle</keyword>
<evidence type="ECO:0000313" key="11">
    <source>
        <dbReference type="EMBL" id="RHN47139.1"/>
    </source>
</evidence>
<evidence type="ECO:0000256" key="5">
    <source>
        <dbReference type="ARBA" id="ARBA00022829"/>
    </source>
</evidence>
<evidence type="ECO:0000256" key="3">
    <source>
        <dbReference type="ARBA" id="ARBA00022618"/>
    </source>
</evidence>
<dbReference type="InterPro" id="IPR039781">
    <property type="entry name" value="Rad21/Rec8-like"/>
</dbReference>